<comment type="caution">
    <text evidence="1">The sequence shown here is derived from an EMBL/GenBank/DDBJ whole genome shotgun (WGS) entry which is preliminary data.</text>
</comment>
<evidence type="ECO:0000313" key="1">
    <source>
        <dbReference type="EMBL" id="MFC0711842.1"/>
    </source>
</evidence>
<protein>
    <submittedName>
        <fullName evidence="1">Uncharacterized protein</fullName>
    </submittedName>
</protein>
<dbReference type="Proteomes" id="UP001589891">
    <property type="component" value="Unassembled WGS sequence"/>
</dbReference>
<name>A0ABV6SQN1_AZOPA</name>
<sequence length="73" mass="8084">MNNFELEVEIAQVITQDGTVVLRLSSQDNVHDLYIHPSSARELGLCLIQAAESTVTDPSLLQLFDNWKKAAGE</sequence>
<gene>
    <name evidence="1" type="ORF">ACFFGX_20620</name>
</gene>
<dbReference type="RefSeq" id="WP_376948923.1">
    <property type="nucleotide sequence ID" value="NZ_CP171449.1"/>
</dbReference>
<keyword evidence="2" id="KW-1185">Reference proteome</keyword>
<organism evidence="1 2">
    <name type="scientific">Azorhizophilus paspali</name>
    <name type="common">Azotobacter paspali</name>
    <dbReference type="NCBI Taxonomy" id="69963"/>
    <lineage>
        <taxon>Bacteria</taxon>
        <taxon>Pseudomonadati</taxon>
        <taxon>Pseudomonadota</taxon>
        <taxon>Gammaproteobacteria</taxon>
        <taxon>Pseudomonadales</taxon>
        <taxon>Pseudomonadaceae</taxon>
        <taxon>Azorhizophilus</taxon>
    </lineage>
</organism>
<reference evidence="1 2" key="1">
    <citation type="submission" date="2024-09" db="EMBL/GenBank/DDBJ databases">
        <authorList>
            <person name="Sun Q."/>
            <person name="Mori K."/>
        </authorList>
    </citation>
    <scope>NUCLEOTIDE SEQUENCE [LARGE SCALE GENOMIC DNA]</scope>
    <source>
        <strain evidence="1 2">NCAIM B.01794</strain>
    </source>
</reference>
<evidence type="ECO:0000313" key="2">
    <source>
        <dbReference type="Proteomes" id="UP001589891"/>
    </source>
</evidence>
<dbReference type="EMBL" id="JBHLSS010000138">
    <property type="protein sequence ID" value="MFC0711842.1"/>
    <property type="molecule type" value="Genomic_DNA"/>
</dbReference>
<accession>A0ABV6SQN1</accession>
<proteinExistence type="predicted"/>